<keyword evidence="7 8" id="KW-0131">Cell cycle</keyword>
<protein>
    <recommendedName>
        <fullName evidence="8">Nucleoid occlusion protein</fullName>
        <shortName evidence="8">Noc</shortName>
    </recommendedName>
</protein>
<dbReference type="GO" id="GO:0000917">
    <property type="term" value="P:division septum assembly"/>
    <property type="evidence" value="ECO:0007669"/>
    <property type="project" value="UniProtKB-KW"/>
</dbReference>
<feature type="DNA-binding region" description="H-T-H motif" evidence="8">
    <location>
        <begin position="146"/>
        <end position="165"/>
    </location>
</feature>
<dbReference type="InterPro" id="IPR036086">
    <property type="entry name" value="ParB/Sulfiredoxin_sf"/>
</dbReference>
<name>A0A1U7PKT3_9BACI</name>
<dbReference type="NCBIfam" id="TIGR04285">
    <property type="entry name" value="nucleoid_noc"/>
    <property type="match status" value="1"/>
</dbReference>
<evidence type="ECO:0000256" key="4">
    <source>
        <dbReference type="ARBA" id="ARBA00022618"/>
    </source>
</evidence>
<organism evidence="10 11">
    <name type="scientific">Edaphobacillus lindanitolerans</name>
    <dbReference type="NCBI Taxonomy" id="550447"/>
    <lineage>
        <taxon>Bacteria</taxon>
        <taxon>Bacillati</taxon>
        <taxon>Bacillota</taxon>
        <taxon>Bacilli</taxon>
        <taxon>Bacillales</taxon>
        <taxon>Bacillaceae</taxon>
        <taxon>Edaphobacillus</taxon>
    </lineage>
</organism>
<dbReference type="InterPro" id="IPR050336">
    <property type="entry name" value="Chromosome_partition/occlusion"/>
</dbReference>
<keyword evidence="11" id="KW-1185">Reference proteome</keyword>
<dbReference type="RefSeq" id="WP_076758492.1">
    <property type="nucleotide sequence ID" value="NZ_FTPL01000003.1"/>
</dbReference>
<comment type="function">
    <text evidence="8">Effects nucleoid occlusion by binding relatively nonspecifically to DNA and preventing the assembly of the division machinery in the vicinity of the nucleoid, especially under conditions that disturb the cell cycle. It helps to coordinate cell division and chromosome segregation by preventing the formation of the Z ring through the nucleoid, which would cause chromosome breakage.</text>
</comment>
<dbReference type="AlphaFoldDB" id="A0A1U7PKT3"/>
<dbReference type="GO" id="GO:0007059">
    <property type="term" value="P:chromosome segregation"/>
    <property type="evidence" value="ECO:0007669"/>
    <property type="project" value="TreeGrafter"/>
</dbReference>
<dbReference type="OrthoDB" id="9802051at2"/>
<gene>
    <name evidence="8" type="primary">noc</name>
    <name evidence="10" type="ORF">SAMN05428946_1916</name>
</gene>
<sequence length="289" mass="33689">MKSTFSRFFGNSEKEELLETDTAERSEDVIKVPLADIIPNRFQPRTIFDEEKIDELARTINIHGVIQPIVVRPIEDGKYEIIAGERRYRAMKKLKWSEVPAIVRDMDDKETASVALIENLQREELTAIEEAMAYDKLLKLHSLTQEALAQRLGKGQSTVANKLRLLKLPDPVRRGILDRQISERHARSLLALKDEELQLQLFEEIKEQEYNVKQLEERIHQILNPEEDEEEEEKKPKTKRKAVSKDVRIALNTIRQSLSLVKQSGIHLKTEEEDEEDFYKITVRIPKKK</sequence>
<keyword evidence="6 8" id="KW-0717">Septation</keyword>
<dbReference type="FunFam" id="1.10.10.2830:FF:000001">
    <property type="entry name" value="Chromosome partitioning protein ParB"/>
    <property type="match status" value="1"/>
</dbReference>
<dbReference type="Gene3D" id="3.90.1530.30">
    <property type="match status" value="1"/>
</dbReference>
<keyword evidence="3 8" id="KW-0963">Cytoplasm</keyword>
<proteinExistence type="inferred from homology"/>
<dbReference type="Gene3D" id="1.10.10.2830">
    <property type="match status" value="1"/>
</dbReference>
<dbReference type="GO" id="GO:0009295">
    <property type="term" value="C:nucleoid"/>
    <property type="evidence" value="ECO:0007669"/>
    <property type="project" value="UniProtKB-SubCell"/>
</dbReference>
<evidence type="ECO:0000313" key="11">
    <source>
        <dbReference type="Proteomes" id="UP000187550"/>
    </source>
</evidence>
<dbReference type="HAMAP" id="MF_02015">
    <property type="entry name" value="ParB_Noc"/>
    <property type="match status" value="1"/>
</dbReference>
<dbReference type="FunFam" id="3.90.1530.30:FF:000001">
    <property type="entry name" value="Chromosome partitioning protein ParB"/>
    <property type="match status" value="1"/>
</dbReference>
<dbReference type="InterPro" id="IPR023705">
    <property type="entry name" value="Nucleoid_occlusion_protein"/>
</dbReference>
<dbReference type="SMART" id="SM00470">
    <property type="entry name" value="ParB"/>
    <property type="match status" value="1"/>
</dbReference>
<dbReference type="PANTHER" id="PTHR33375">
    <property type="entry name" value="CHROMOSOME-PARTITIONING PROTEIN PARB-RELATED"/>
    <property type="match status" value="1"/>
</dbReference>
<dbReference type="GO" id="GO:0045881">
    <property type="term" value="P:positive regulation of sporulation resulting in formation of a cellular spore"/>
    <property type="evidence" value="ECO:0007669"/>
    <property type="project" value="TreeGrafter"/>
</dbReference>
<dbReference type="Pfam" id="PF02195">
    <property type="entry name" value="ParB_N"/>
    <property type="match status" value="1"/>
</dbReference>
<reference evidence="11" key="1">
    <citation type="submission" date="2017-01" db="EMBL/GenBank/DDBJ databases">
        <authorList>
            <person name="Varghese N."/>
            <person name="Submissions S."/>
        </authorList>
    </citation>
    <scope>NUCLEOTIDE SEQUENCE [LARGE SCALE GENOMIC DNA]</scope>
    <source>
        <strain evidence="11">MNA4</strain>
    </source>
</reference>
<evidence type="ECO:0000256" key="5">
    <source>
        <dbReference type="ARBA" id="ARBA00023125"/>
    </source>
</evidence>
<keyword evidence="4 8" id="KW-0132">Cell division</keyword>
<dbReference type="NCBIfam" id="TIGR00180">
    <property type="entry name" value="parB_part"/>
    <property type="match status" value="1"/>
</dbReference>
<keyword evidence="5 8" id="KW-0238">DNA-binding</keyword>
<dbReference type="CDD" id="cd16393">
    <property type="entry name" value="SPO0J_N"/>
    <property type="match status" value="1"/>
</dbReference>
<evidence type="ECO:0000256" key="3">
    <source>
        <dbReference type="ARBA" id="ARBA00022490"/>
    </source>
</evidence>
<evidence type="ECO:0000256" key="6">
    <source>
        <dbReference type="ARBA" id="ARBA00023210"/>
    </source>
</evidence>
<dbReference type="GO" id="GO:0005694">
    <property type="term" value="C:chromosome"/>
    <property type="evidence" value="ECO:0007669"/>
    <property type="project" value="TreeGrafter"/>
</dbReference>
<dbReference type="InterPro" id="IPR041468">
    <property type="entry name" value="HTH_ParB/Spo0J"/>
</dbReference>
<dbReference type="STRING" id="550447.SAMN05428946_1916"/>
<dbReference type="SUPFAM" id="SSF110849">
    <property type="entry name" value="ParB/Sulfiredoxin"/>
    <property type="match status" value="1"/>
</dbReference>
<comment type="subcellular location">
    <subcellularLocation>
        <location evidence="1 8">Cytoplasm</location>
        <location evidence="1 8">Nucleoid</location>
    </subcellularLocation>
</comment>
<evidence type="ECO:0000259" key="9">
    <source>
        <dbReference type="SMART" id="SM00470"/>
    </source>
</evidence>
<evidence type="ECO:0000256" key="1">
    <source>
        <dbReference type="ARBA" id="ARBA00004453"/>
    </source>
</evidence>
<dbReference type="InterPro" id="IPR004437">
    <property type="entry name" value="ParB/RepB/Spo0J"/>
</dbReference>
<comment type="similarity">
    <text evidence="2 8">Belongs to the ParB family.</text>
</comment>
<evidence type="ECO:0000256" key="8">
    <source>
        <dbReference type="HAMAP-Rule" id="MF_02015"/>
    </source>
</evidence>
<dbReference type="Proteomes" id="UP000187550">
    <property type="component" value="Unassembled WGS sequence"/>
</dbReference>
<dbReference type="InterPro" id="IPR003115">
    <property type="entry name" value="ParB_N"/>
</dbReference>
<dbReference type="PANTHER" id="PTHR33375:SF8">
    <property type="entry name" value="NUCLEOID OCCLUSION PROTEIN"/>
    <property type="match status" value="1"/>
</dbReference>
<evidence type="ECO:0000256" key="2">
    <source>
        <dbReference type="ARBA" id="ARBA00006295"/>
    </source>
</evidence>
<dbReference type="EMBL" id="FTPL01000003">
    <property type="protein sequence ID" value="SIT87054.1"/>
    <property type="molecule type" value="Genomic_DNA"/>
</dbReference>
<evidence type="ECO:0000313" key="10">
    <source>
        <dbReference type="EMBL" id="SIT87054.1"/>
    </source>
</evidence>
<dbReference type="GO" id="GO:0005737">
    <property type="term" value="C:cytoplasm"/>
    <property type="evidence" value="ECO:0007669"/>
    <property type="project" value="UniProtKB-UniRule"/>
</dbReference>
<evidence type="ECO:0000256" key="7">
    <source>
        <dbReference type="ARBA" id="ARBA00023306"/>
    </source>
</evidence>
<dbReference type="GO" id="GO:0003677">
    <property type="term" value="F:DNA binding"/>
    <property type="evidence" value="ECO:0007669"/>
    <property type="project" value="UniProtKB-UniRule"/>
</dbReference>
<accession>A0A1U7PKT3</accession>
<feature type="domain" description="ParB-like N-terminal" evidence="9">
    <location>
        <begin position="30"/>
        <end position="120"/>
    </location>
</feature>
<dbReference type="Pfam" id="PF17762">
    <property type="entry name" value="HTH_ParB"/>
    <property type="match status" value="1"/>
</dbReference>